<dbReference type="SMART" id="SM00460">
    <property type="entry name" value="TGc"/>
    <property type="match status" value="1"/>
</dbReference>
<proteinExistence type="predicted"/>
<sequence length="811" mass="85468">MTTRAKLTFCAALATALAALSLMPLFNESIRLIPHGLLMIVATAGVGAALRVLPLPRMLVVPLQLLAVLYLLLLTFVQPSMAYGVLPGPKALDAVGALLNSGGNDIREYAIPAPATDGLRLIVIGAVSLVAVAVDGLAVTYRRAAAAGLPLLALYSVGTGLAGSAGAAWLWFTTASIGYLVLLFVEGQDRLSRWGRVFTGAGRTGGGLSHSGQRVGVIALLAAMLLPAFLPNAGTGLIGGFGNGTGTGTGPGTGGERSLNLVVALTANLRSSDDTELLRYITDPGAAEQMYLRVAALGDFNGEEWKIGDQNLENVPPGALPAPEGLSSSIATGSVRTTVKISDKLSTTWLPMPYPAAWVEVGPTTNWRFDRGARTLSTVGSQKLNNLQYAVGSTSVQPTAAQLRAAGTAPTAITNRYLSLPPNLPPVVAATAAEVTRGKRTAYDQAVALQQYFTSGAFTYSTKVEPRTGPEAIAKFLQEKDGFCVHYAATMAAMARSLKIPARVAIGFTAGTGNDTSRIVRSSNFHAWPELYFQGIGWLRFEPTPNRGVLPDYTREQVAPAPSATTQQPTAAPTDSAAPAPSASSKCTAEQRKAGGCEDPGQVAEEKKTAPAWWQNWTVLVAVLGGLVVLALLATPMLWRARQRRRRLGAGRHGPGGGRSELSDAQVLAAWAELIDSAWDLGIPPDDARTPRHTVRRLTEQAELGPEAAAAAGRVALATERVMYARSAEAPTQLATDVRTARDGLRARVGRAGRIRAVLLPASAVRLRWTITDRVAAVRDRVTGALGRVLAAVTGTVARPLRRLRRRRKDA</sequence>
<dbReference type="InterPro" id="IPR038765">
    <property type="entry name" value="Papain-like_cys_pep_sf"/>
</dbReference>
<dbReference type="Pfam" id="PF01841">
    <property type="entry name" value="Transglut_core"/>
    <property type="match status" value="1"/>
</dbReference>
<dbReference type="Pfam" id="PF11992">
    <property type="entry name" value="TgpA_N"/>
    <property type="match status" value="1"/>
</dbReference>
<feature type="transmembrane region" description="Helical" evidence="2">
    <location>
        <begin position="144"/>
        <end position="162"/>
    </location>
</feature>
<evidence type="ECO:0000259" key="3">
    <source>
        <dbReference type="SMART" id="SM00460"/>
    </source>
</evidence>
<evidence type="ECO:0000313" key="5">
    <source>
        <dbReference type="Proteomes" id="UP001501752"/>
    </source>
</evidence>
<keyword evidence="2" id="KW-1133">Transmembrane helix</keyword>
<keyword evidence="2" id="KW-0472">Membrane</keyword>
<feature type="compositionally biased region" description="Low complexity" evidence="1">
    <location>
        <begin position="559"/>
        <end position="585"/>
    </location>
</feature>
<feature type="region of interest" description="Disordered" evidence="1">
    <location>
        <begin position="558"/>
        <end position="603"/>
    </location>
</feature>
<gene>
    <name evidence="4" type="ORF">GCM10023235_22210</name>
</gene>
<accession>A0ABP9DGU2</accession>
<dbReference type="PANTHER" id="PTHR42736">
    <property type="entry name" value="PROTEIN-GLUTAMINE GAMMA-GLUTAMYLTRANSFERASE"/>
    <property type="match status" value="1"/>
</dbReference>
<dbReference type="EMBL" id="BAABIS010000001">
    <property type="protein sequence ID" value="GAA4845295.1"/>
    <property type="molecule type" value="Genomic_DNA"/>
</dbReference>
<organism evidence="4 5">
    <name type="scientific">Kitasatospora terrestris</name>
    <dbReference type="NCBI Taxonomy" id="258051"/>
    <lineage>
        <taxon>Bacteria</taxon>
        <taxon>Bacillati</taxon>
        <taxon>Actinomycetota</taxon>
        <taxon>Actinomycetes</taxon>
        <taxon>Kitasatosporales</taxon>
        <taxon>Streptomycetaceae</taxon>
        <taxon>Kitasatospora</taxon>
    </lineage>
</organism>
<keyword evidence="2" id="KW-0812">Transmembrane</keyword>
<dbReference type="RefSeq" id="WP_345696627.1">
    <property type="nucleotide sequence ID" value="NZ_BAABIS010000001.1"/>
</dbReference>
<feature type="transmembrane region" description="Helical" evidence="2">
    <location>
        <begin position="32"/>
        <end position="53"/>
    </location>
</feature>
<feature type="domain" description="Transglutaminase-like" evidence="3">
    <location>
        <begin position="476"/>
        <end position="545"/>
    </location>
</feature>
<protein>
    <submittedName>
        <fullName evidence="4">DUF3488 and transglutaminase-like domain-containing protein</fullName>
    </submittedName>
</protein>
<dbReference type="SUPFAM" id="SSF54001">
    <property type="entry name" value="Cysteine proteinases"/>
    <property type="match status" value="1"/>
</dbReference>
<dbReference type="Proteomes" id="UP001501752">
    <property type="component" value="Unassembled WGS sequence"/>
</dbReference>
<dbReference type="PANTHER" id="PTHR42736:SF1">
    <property type="entry name" value="PROTEIN-GLUTAMINE GAMMA-GLUTAMYLTRANSFERASE"/>
    <property type="match status" value="1"/>
</dbReference>
<name>A0ABP9DGU2_9ACTN</name>
<evidence type="ECO:0000256" key="1">
    <source>
        <dbReference type="SAM" id="MobiDB-lite"/>
    </source>
</evidence>
<feature type="transmembrane region" description="Helical" evidence="2">
    <location>
        <begin position="65"/>
        <end position="86"/>
    </location>
</feature>
<dbReference type="InterPro" id="IPR052901">
    <property type="entry name" value="Bact_TGase-like"/>
</dbReference>
<comment type="caution">
    <text evidence="4">The sequence shown here is derived from an EMBL/GenBank/DDBJ whole genome shotgun (WGS) entry which is preliminary data.</text>
</comment>
<reference evidence="5" key="1">
    <citation type="journal article" date="2019" name="Int. J. Syst. Evol. Microbiol.">
        <title>The Global Catalogue of Microorganisms (GCM) 10K type strain sequencing project: providing services to taxonomists for standard genome sequencing and annotation.</title>
        <authorList>
            <consortium name="The Broad Institute Genomics Platform"/>
            <consortium name="The Broad Institute Genome Sequencing Center for Infectious Disease"/>
            <person name="Wu L."/>
            <person name="Ma J."/>
        </authorList>
    </citation>
    <scope>NUCLEOTIDE SEQUENCE [LARGE SCALE GENOMIC DNA]</scope>
    <source>
        <strain evidence="5">JCM 13006</strain>
    </source>
</reference>
<feature type="transmembrane region" description="Helical" evidence="2">
    <location>
        <begin position="617"/>
        <end position="639"/>
    </location>
</feature>
<dbReference type="InterPro" id="IPR002931">
    <property type="entry name" value="Transglutaminase-like"/>
</dbReference>
<evidence type="ECO:0000256" key="2">
    <source>
        <dbReference type="SAM" id="Phobius"/>
    </source>
</evidence>
<dbReference type="InterPro" id="IPR021878">
    <property type="entry name" value="TgpA_N"/>
</dbReference>
<feature type="transmembrane region" description="Helical" evidence="2">
    <location>
        <begin position="118"/>
        <end position="137"/>
    </location>
</feature>
<keyword evidence="5" id="KW-1185">Reference proteome</keyword>
<dbReference type="Gene3D" id="3.10.620.30">
    <property type="match status" value="1"/>
</dbReference>
<evidence type="ECO:0000313" key="4">
    <source>
        <dbReference type="EMBL" id="GAA4845295.1"/>
    </source>
</evidence>